<organism evidence="1 2">
    <name type="scientific">Pseudonocardia lutea</name>
    <dbReference type="NCBI Taxonomy" id="2172015"/>
    <lineage>
        <taxon>Bacteria</taxon>
        <taxon>Bacillati</taxon>
        <taxon>Actinomycetota</taxon>
        <taxon>Actinomycetes</taxon>
        <taxon>Pseudonocardiales</taxon>
        <taxon>Pseudonocardiaceae</taxon>
        <taxon>Pseudonocardia</taxon>
    </lineage>
</organism>
<name>A0ABW1IF05_9PSEU</name>
<proteinExistence type="predicted"/>
<evidence type="ECO:0000313" key="2">
    <source>
        <dbReference type="Proteomes" id="UP001596119"/>
    </source>
</evidence>
<dbReference type="Proteomes" id="UP001596119">
    <property type="component" value="Unassembled WGS sequence"/>
</dbReference>
<keyword evidence="2" id="KW-1185">Reference proteome</keyword>
<dbReference type="RefSeq" id="WP_379568424.1">
    <property type="nucleotide sequence ID" value="NZ_JBHSQK010000059.1"/>
</dbReference>
<dbReference type="EMBL" id="JBHSQK010000059">
    <property type="protein sequence ID" value="MFC5950939.1"/>
    <property type="molecule type" value="Genomic_DNA"/>
</dbReference>
<accession>A0ABW1IF05</accession>
<protein>
    <submittedName>
        <fullName evidence="1">Uncharacterized protein</fullName>
    </submittedName>
</protein>
<evidence type="ECO:0000313" key="1">
    <source>
        <dbReference type="EMBL" id="MFC5950939.1"/>
    </source>
</evidence>
<sequence>MFEDLHVELLPERTVMSVPMGYGRGGKKKSGNNIAANVNFQHGLVNQSNQIAAAGSNVNAVQTNVSVINFHPKY</sequence>
<reference evidence="2" key="1">
    <citation type="journal article" date="2019" name="Int. J. Syst. Evol. Microbiol.">
        <title>The Global Catalogue of Microorganisms (GCM) 10K type strain sequencing project: providing services to taxonomists for standard genome sequencing and annotation.</title>
        <authorList>
            <consortium name="The Broad Institute Genomics Platform"/>
            <consortium name="The Broad Institute Genome Sequencing Center for Infectious Disease"/>
            <person name="Wu L."/>
            <person name="Ma J."/>
        </authorList>
    </citation>
    <scope>NUCLEOTIDE SEQUENCE [LARGE SCALE GENOMIC DNA]</scope>
    <source>
        <strain evidence="2">CGMCC 4.7397</strain>
    </source>
</reference>
<gene>
    <name evidence="1" type="ORF">ACFQH9_21960</name>
</gene>
<comment type="caution">
    <text evidence="1">The sequence shown here is derived from an EMBL/GenBank/DDBJ whole genome shotgun (WGS) entry which is preliminary data.</text>
</comment>